<keyword evidence="4" id="KW-1185">Reference proteome</keyword>
<evidence type="ECO:0000313" key="3">
    <source>
        <dbReference type="EMBL" id="ACU34199.1"/>
    </source>
</evidence>
<feature type="domain" description="Methyltransferase type 11" evidence="2">
    <location>
        <begin position="84"/>
        <end position="175"/>
    </location>
</feature>
<gene>
    <name evidence="3" type="ordered locus">Amir_0228</name>
</gene>
<dbReference type="Pfam" id="PF08241">
    <property type="entry name" value="Methyltransf_11"/>
    <property type="match status" value="1"/>
</dbReference>
<dbReference type="InterPro" id="IPR013216">
    <property type="entry name" value="Methyltransf_11"/>
</dbReference>
<accession>C6WF67</accession>
<dbReference type="SUPFAM" id="SSF53335">
    <property type="entry name" value="S-adenosyl-L-methionine-dependent methyltransferases"/>
    <property type="match status" value="1"/>
</dbReference>
<keyword evidence="3" id="KW-0489">Methyltransferase</keyword>
<dbReference type="PANTHER" id="PTHR44068">
    <property type="entry name" value="ZGC:194242"/>
    <property type="match status" value="1"/>
</dbReference>
<protein>
    <submittedName>
        <fullName evidence="3">Methyltransferase type 11</fullName>
    </submittedName>
</protein>
<dbReference type="Gene3D" id="3.40.50.150">
    <property type="entry name" value="Vaccinia Virus protein VP39"/>
    <property type="match status" value="1"/>
</dbReference>
<name>C6WF67_ACTMD</name>
<dbReference type="STRING" id="446462.Amir_0228"/>
<dbReference type="eggNOG" id="COG2226">
    <property type="taxonomic scope" value="Bacteria"/>
</dbReference>
<dbReference type="KEGG" id="ami:Amir_0228"/>
<evidence type="ECO:0000259" key="2">
    <source>
        <dbReference type="Pfam" id="PF08241"/>
    </source>
</evidence>
<keyword evidence="1 3" id="KW-0808">Transferase</keyword>
<dbReference type="Proteomes" id="UP000002213">
    <property type="component" value="Chromosome"/>
</dbReference>
<dbReference type="InterPro" id="IPR029063">
    <property type="entry name" value="SAM-dependent_MTases_sf"/>
</dbReference>
<organism evidence="3 4">
    <name type="scientific">Actinosynnema mirum (strain ATCC 29888 / DSM 43827 / JCM 3225 / NBRC 14064 / NCIMB 13271 / NRRL B-12336 / IMRU 3971 / 101)</name>
    <dbReference type="NCBI Taxonomy" id="446462"/>
    <lineage>
        <taxon>Bacteria</taxon>
        <taxon>Bacillati</taxon>
        <taxon>Actinomycetota</taxon>
        <taxon>Actinomycetes</taxon>
        <taxon>Pseudonocardiales</taxon>
        <taxon>Pseudonocardiaceae</taxon>
        <taxon>Actinosynnema</taxon>
    </lineage>
</organism>
<dbReference type="EMBL" id="CP001630">
    <property type="protein sequence ID" value="ACU34199.1"/>
    <property type="molecule type" value="Genomic_DNA"/>
</dbReference>
<dbReference type="AlphaFoldDB" id="C6WF67"/>
<evidence type="ECO:0000256" key="1">
    <source>
        <dbReference type="ARBA" id="ARBA00022679"/>
    </source>
</evidence>
<dbReference type="GO" id="GO:0032259">
    <property type="term" value="P:methylation"/>
    <property type="evidence" value="ECO:0007669"/>
    <property type="project" value="UniProtKB-KW"/>
</dbReference>
<sequence>MDPATPPQAPAPDHRADHRAELRRAYATGELAGLPVFGGGFINFGFWRGIPLHGPLSAEDRVASQAALYDLVLDALSPTGRSTLEIGCGQGVGALRVLLRAPSRCAGVDQEPEQVGRARLAAPEGEFAVGSAGALPFGDGEFERLLSVEAAQHFDDLGAFAREAARVLSPGGRLAVATFFAADASAAPELSRLLATFARGLDLPHPIGGFLDRLREAGFGDVAATSVGEHVWRGLDRWLELGPAPERWDRNWLVAAERGLLDYHLVTATKPAGSGV</sequence>
<dbReference type="HOGENOM" id="CLU_927220_0_0_11"/>
<dbReference type="GO" id="GO:0008757">
    <property type="term" value="F:S-adenosylmethionine-dependent methyltransferase activity"/>
    <property type="evidence" value="ECO:0007669"/>
    <property type="project" value="InterPro"/>
</dbReference>
<reference evidence="3 4" key="1">
    <citation type="journal article" date="2009" name="Stand. Genomic Sci.">
        <title>Complete genome sequence of Actinosynnema mirum type strain (101).</title>
        <authorList>
            <person name="Land M."/>
            <person name="Lapidus A."/>
            <person name="Mayilraj S."/>
            <person name="Chen F."/>
            <person name="Copeland A."/>
            <person name="Del Rio T.G."/>
            <person name="Nolan M."/>
            <person name="Lucas S."/>
            <person name="Tice H."/>
            <person name="Cheng J.F."/>
            <person name="Chertkov O."/>
            <person name="Bruce D."/>
            <person name="Goodwin L."/>
            <person name="Pitluck S."/>
            <person name="Rohde M."/>
            <person name="Goker M."/>
            <person name="Pati A."/>
            <person name="Ivanova N."/>
            <person name="Mavromatis K."/>
            <person name="Chen A."/>
            <person name="Palaniappan K."/>
            <person name="Hauser L."/>
            <person name="Chang Y.J."/>
            <person name="Jeffries C.C."/>
            <person name="Brettin T."/>
            <person name="Detter J.C."/>
            <person name="Han C."/>
            <person name="Chain P."/>
            <person name="Tindall B.J."/>
            <person name="Bristow J."/>
            <person name="Eisen J.A."/>
            <person name="Markowitz V."/>
            <person name="Hugenholtz P."/>
            <person name="Kyrpides N.C."/>
            <person name="Klenk H.P."/>
        </authorList>
    </citation>
    <scope>NUCLEOTIDE SEQUENCE [LARGE SCALE GENOMIC DNA]</scope>
    <source>
        <strain evidence="4">ATCC 29888 / DSM 43827 / JCM 3225 / NBRC 14064 / NCIMB 13271 / NRRL B-12336 / IMRU 3971 / 101</strain>
    </source>
</reference>
<dbReference type="CDD" id="cd02440">
    <property type="entry name" value="AdoMet_MTases"/>
    <property type="match status" value="1"/>
</dbReference>
<evidence type="ECO:0000313" key="4">
    <source>
        <dbReference type="Proteomes" id="UP000002213"/>
    </source>
</evidence>
<dbReference type="RefSeq" id="WP_012782862.1">
    <property type="nucleotide sequence ID" value="NC_013093.1"/>
</dbReference>
<proteinExistence type="predicted"/>
<dbReference type="PANTHER" id="PTHR44068:SF11">
    <property type="entry name" value="GERANYL DIPHOSPHATE 2-C-METHYLTRANSFERASE"/>
    <property type="match status" value="1"/>
</dbReference>
<dbReference type="InterPro" id="IPR050447">
    <property type="entry name" value="Erg6_SMT_methyltransf"/>
</dbReference>